<feature type="active site" description="Proton donor" evidence="6">
    <location>
        <position position="680"/>
    </location>
</feature>
<evidence type="ECO:0000256" key="1">
    <source>
        <dbReference type="ARBA" id="ARBA00001913"/>
    </source>
</evidence>
<dbReference type="GO" id="GO:0016020">
    <property type="term" value="C:membrane"/>
    <property type="evidence" value="ECO:0007669"/>
    <property type="project" value="InterPro"/>
</dbReference>
<feature type="region of interest" description="Disordered" evidence="10">
    <location>
        <begin position="35"/>
        <end position="58"/>
    </location>
</feature>
<organism evidence="11 12">
    <name type="scientific">Cadophora malorum</name>
    <dbReference type="NCBI Taxonomy" id="108018"/>
    <lineage>
        <taxon>Eukaryota</taxon>
        <taxon>Fungi</taxon>
        <taxon>Dikarya</taxon>
        <taxon>Ascomycota</taxon>
        <taxon>Pezizomycotina</taxon>
        <taxon>Leotiomycetes</taxon>
        <taxon>Helotiales</taxon>
        <taxon>Ploettnerulaceae</taxon>
        <taxon>Cadophora</taxon>
    </lineage>
</organism>
<dbReference type="UniPathway" id="UPA00378"/>
<dbReference type="InterPro" id="IPR050749">
    <property type="entry name" value="Glycosyl_Hydrolase_47"/>
</dbReference>
<dbReference type="SUPFAM" id="SSF48225">
    <property type="entry name" value="Seven-hairpin glycosidases"/>
    <property type="match status" value="1"/>
</dbReference>
<keyword evidence="12" id="KW-1185">Reference proteome</keyword>
<evidence type="ECO:0000256" key="3">
    <source>
        <dbReference type="ARBA" id="ARBA00007658"/>
    </source>
</evidence>
<comment type="pathway">
    <text evidence="2">Protein modification; protein glycosylation.</text>
</comment>
<dbReference type="GO" id="GO:0004571">
    <property type="term" value="F:mannosyl-oligosaccharide 1,2-alpha-mannosidase activity"/>
    <property type="evidence" value="ECO:0007669"/>
    <property type="project" value="InterPro"/>
</dbReference>
<evidence type="ECO:0000256" key="6">
    <source>
        <dbReference type="PIRSR" id="PIRSR601382-1"/>
    </source>
</evidence>
<gene>
    <name evidence="11" type="ORF">IFR04_003460</name>
</gene>
<dbReference type="Pfam" id="PF01532">
    <property type="entry name" value="Glyco_hydro_47"/>
    <property type="match status" value="1"/>
</dbReference>
<comment type="cofactor">
    <cofactor evidence="1 7">
        <name>Ca(2+)</name>
        <dbReference type="ChEBI" id="CHEBI:29108"/>
    </cofactor>
</comment>
<dbReference type="Gene3D" id="1.50.10.10">
    <property type="match status" value="3"/>
</dbReference>
<name>A0A8H7WEE5_9HELO</name>
<protein>
    <recommendedName>
        <fullName evidence="9">alpha-1,2-Mannosidase</fullName>
        <ecNumber evidence="9">3.2.1.-</ecNumber>
    </recommendedName>
</protein>
<dbReference type="PANTHER" id="PTHR11742">
    <property type="entry name" value="MANNOSYL-OLIGOSACCHARIDE ALPHA-1,2-MANNOSIDASE-RELATED"/>
    <property type="match status" value="1"/>
</dbReference>
<dbReference type="AlphaFoldDB" id="A0A8H7WEE5"/>
<dbReference type="InterPro" id="IPR001382">
    <property type="entry name" value="Glyco_hydro_47"/>
</dbReference>
<keyword evidence="7" id="KW-0479">Metal-binding</keyword>
<evidence type="ECO:0000256" key="7">
    <source>
        <dbReference type="PIRSR" id="PIRSR601382-2"/>
    </source>
</evidence>
<feature type="region of interest" description="Disordered" evidence="10">
    <location>
        <begin position="426"/>
        <end position="475"/>
    </location>
</feature>
<evidence type="ECO:0000256" key="10">
    <source>
        <dbReference type="SAM" id="MobiDB-lite"/>
    </source>
</evidence>
<evidence type="ECO:0000313" key="12">
    <source>
        <dbReference type="Proteomes" id="UP000664132"/>
    </source>
</evidence>
<dbReference type="GO" id="GO:0005509">
    <property type="term" value="F:calcium ion binding"/>
    <property type="evidence" value="ECO:0007669"/>
    <property type="project" value="InterPro"/>
</dbReference>
<dbReference type="GO" id="GO:0036503">
    <property type="term" value="P:ERAD pathway"/>
    <property type="evidence" value="ECO:0007669"/>
    <property type="project" value="UniProtKB-ARBA"/>
</dbReference>
<feature type="active site" evidence="6">
    <location>
        <position position="563"/>
    </location>
</feature>
<comment type="similarity">
    <text evidence="3 9">Belongs to the glycosyl hydrolase 47 family.</text>
</comment>
<proteinExistence type="inferred from homology"/>
<dbReference type="OrthoDB" id="10052040at2759"/>
<dbReference type="InterPro" id="IPR036026">
    <property type="entry name" value="Seven-hairpin_glycosidases"/>
</dbReference>
<evidence type="ECO:0000256" key="2">
    <source>
        <dbReference type="ARBA" id="ARBA00004922"/>
    </source>
</evidence>
<feature type="active site" evidence="6">
    <location>
        <position position="912"/>
    </location>
</feature>
<evidence type="ECO:0000256" key="5">
    <source>
        <dbReference type="ARBA" id="ARBA00023157"/>
    </source>
</evidence>
<feature type="region of interest" description="Disordered" evidence="10">
    <location>
        <begin position="752"/>
        <end position="821"/>
    </location>
</feature>
<dbReference type="PANTHER" id="PTHR11742:SF103">
    <property type="entry name" value="ENDOPLASMIC RETICULUM MANNOSIDASE MNL2-RELATED"/>
    <property type="match status" value="1"/>
</dbReference>
<evidence type="ECO:0000256" key="8">
    <source>
        <dbReference type="PIRSR" id="PIRSR601382-3"/>
    </source>
</evidence>
<dbReference type="EC" id="3.2.1.-" evidence="9"/>
<keyword evidence="9" id="KW-0326">Glycosidase</keyword>
<evidence type="ECO:0000313" key="11">
    <source>
        <dbReference type="EMBL" id="KAG4423356.1"/>
    </source>
</evidence>
<accession>A0A8H7WEE5</accession>
<dbReference type="InterPro" id="IPR012341">
    <property type="entry name" value="6hp_glycosidase-like_sf"/>
</dbReference>
<feature type="binding site" evidence="7">
    <location>
        <position position="998"/>
    </location>
    <ligand>
        <name>Ca(2+)</name>
        <dbReference type="ChEBI" id="CHEBI:29108"/>
    </ligand>
</feature>
<keyword evidence="4 9" id="KW-0378">Hydrolase</keyword>
<dbReference type="Proteomes" id="UP000664132">
    <property type="component" value="Unassembled WGS sequence"/>
</dbReference>
<evidence type="ECO:0000256" key="9">
    <source>
        <dbReference type="RuleBase" id="RU361193"/>
    </source>
</evidence>
<reference evidence="11" key="1">
    <citation type="submission" date="2021-02" db="EMBL/GenBank/DDBJ databases">
        <title>Genome sequence Cadophora malorum strain M34.</title>
        <authorList>
            <person name="Stefanovic E."/>
            <person name="Vu D."/>
            <person name="Scully C."/>
            <person name="Dijksterhuis J."/>
            <person name="Roader J."/>
            <person name="Houbraken J."/>
        </authorList>
    </citation>
    <scope>NUCLEOTIDE SEQUENCE</scope>
    <source>
        <strain evidence="11">M34</strain>
    </source>
</reference>
<dbReference type="GO" id="GO:0005975">
    <property type="term" value="P:carbohydrate metabolic process"/>
    <property type="evidence" value="ECO:0007669"/>
    <property type="project" value="InterPro"/>
</dbReference>
<feature type="active site" description="Proton donor" evidence="6">
    <location>
        <position position="284"/>
    </location>
</feature>
<keyword evidence="5 8" id="KW-1015">Disulfide bond</keyword>
<keyword evidence="7" id="KW-0106">Calcium</keyword>
<dbReference type="PRINTS" id="PR00747">
    <property type="entry name" value="GLYHDRLASE47"/>
</dbReference>
<feature type="disulfide bond" evidence="8">
    <location>
        <begin position="637"/>
        <end position="666"/>
    </location>
</feature>
<comment type="caution">
    <text evidence="11">The sequence shown here is derived from an EMBL/GenBank/DDBJ whole genome shotgun (WGS) entry which is preliminary data.</text>
</comment>
<evidence type="ECO:0000256" key="4">
    <source>
        <dbReference type="ARBA" id="ARBA00022801"/>
    </source>
</evidence>
<dbReference type="EMBL" id="JAFJYH010000035">
    <property type="protein sequence ID" value="KAG4423356.1"/>
    <property type="molecule type" value="Genomic_DNA"/>
</dbReference>
<dbReference type="GO" id="GO:0005783">
    <property type="term" value="C:endoplasmic reticulum"/>
    <property type="evidence" value="ECO:0007669"/>
    <property type="project" value="TreeGrafter"/>
</dbReference>
<sequence>MLRLRRYRVFLVFAVLFVILVVHLRKTSDWSHPAHVQDYNSPPQQEPDHDHVDTLPAKTPPPVVLKESSEVPLLPTSSHILAPIIAFSSSTAALAKSTALVPDEPLPKVVLPDRQPVPPTKVNGFESEDDIHAVAPPGRQEYPTFSAEAVSTIYWQKQKEHFPVATESLIQLPTGAPVKIPRIQHKFNDETPDAKINREKRQLKVKGEFKKAWTGYRSKAWLHDELSPVSGKFRDPFCGWAATLVDTLDTLWIMGLHDEFEEAAKAVDLIDFTTSPRGDIPMFETTIRYLGGLVAAYDVSGAKYKNLLDKAVELAEILIGAFDTPNRMPVLYYHWMPTFASQPHRASTRSNLAELGSLSMEFTRLAQLTKNPKYYDAVARVTNALADFQARGTKLDGVFPDNIDASGCNRTMPSLPQLPVAVNTPEGAFPTEAPVGYQATSPDPVAEPVPKKAGPKDDPSGPGTLEVQVSPGEASKARIVGWEESNESGNSKHKRDIVREAPAVNETSPTPTVDSVTGLPLDIPAAKAKIGAGLGDWDCVAQGLESYTSYYGIDKFSMGGGQDSTYEYFPKQYLLLGGLDDTYRKMYIKTVDAIRKWMLYRPMLPDNRDILFSGSVTTYGDPATDLTLTAEVEHLTCFIGGMIGMGAQIFGIDGDLELAKKLTDGCVWAYGATKTGIMPEGAIVLPCKSAEHCTWNETTYREYLDPLGYQRDKNVAEYDSNKKNREAELEAAKQQPPVSQQPLDEIVPAEASGRLSNSSDPAGAGNLVEKDVPASLKKRQSSPKDDLPNPLTHNFKDAAPAKADVPEAQPIPASARKTLTPDEMYYEQKSHVAESELENIATTSGHQVEKPLTEAQAPVVPGPPGDVTMIDPTIDPMRPLTHEEYVSQRITQEGLPPGFVSFKSKKYILRPEAIESVWYMYRITGDSTWQDKGWKMFEAIINATSTEHGHSAIYDVTLDDPVQVDEMESFWLAETLKYFYLLYSTPDTISLDDWVLNTEAHPFRRPIGV</sequence>